<reference evidence="1 2" key="1">
    <citation type="submission" date="2017-01" db="EMBL/GenBank/DDBJ databases">
        <title>First insights into the biology of 'candidatus Vampirococcus archaeovorus'.</title>
        <authorList>
            <person name="Kizina J."/>
            <person name="Jordan S."/>
            <person name="Stueber K."/>
            <person name="Reinhardt R."/>
            <person name="Harder J."/>
        </authorList>
    </citation>
    <scope>NUCLEOTIDE SEQUENCE [LARGE SCALE GENOMIC DNA]</scope>
    <source>
        <strain evidence="1 2">LiM</strain>
    </source>
</reference>
<protein>
    <submittedName>
        <fullName evidence="1">Uncharacterized protein</fullName>
    </submittedName>
</protein>
<name>A0A410P512_VELA1</name>
<dbReference type="KEGG" id="vai:BU251_05165"/>
<sequence length="172" mass="18390">MVELILALLLLNVVILTGISMEFGARRIFSSTDLESLLMGELAPLASAITSDINRGIGTTTSLPYSTTNIAGCANTLRIRTDSDSSGNVTPGDIFVAYCRTASNNFRYYPNAASTGTYTTLSDRITQFSVSASNDWITFVLAARVIPGSAVNLTNPQVVINSSAQFRSTSFQ</sequence>
<dbReference type="Proteomes" id="UP000287243">
    <property type="component" value="Chromosome"/>
</dbReference>
<evidence type="ECO:0000313" key="2">
    <source>
        <dbReference type="Proteomes" id="UP000287243"/>
    </source>
</evidence>
<keyword evidence="2" id="KW-1185">Reference proteome</keyword>
<accession>A0A410P512</accession>
<dbReference type="RefSeq" id="WP_128699849.1">
    <property type="nucleotide sequence ID" value="NZ_CP019384.1"/>
</dbReference>
<proteinExistence type="predicted"/>
<organism evidence="1 2">
    <name type="scientific">Velamenicoccus archaeovorus</name>
    <dbReference type="NCBI Taxonomy" id="1930593"/>
    <lineage>
        <taxon>Bacteria</taxon>
        <taxon>Pseudomonadati</taxon>
        <taxon>Candidatus Omnitrophota</taxon>
        <taxon>Candidatus Velamenicoccus</taxon>
    </lineage>
</organism>
<dbReference type="EMBL" id="CP019384">
    <property type="protein sequence ID" value="QAT17161.1"/>
    <property type="molecule type" value="Genomic_DNA"/>
</dbReference>
<gene>
    <name evidence="1" type="ORF">BU251_05165</name>
</gene>
<evidence type="ECO:0000313" key="1">
    <source>
        <dbReference type="EMBL" id="QAT17161.1"/>
    </source>
</evidence>
<dbReference type="AlphaFoldDB" id="A0A410P512"/>